<dbReference type="Proteomes" id="UP001273935">
    <property type="component" value="Unassembled WGS sequence"/>
</dbReference>
<dbReference type="Proteomes" id="UP000501237">
    <property type="component" value="Chromosome"/>
</dbReference>
<evidence type="ECO:0000313" key="4">
    <source>
        <dbReference type="Proteomes" id="UP001273935"/>
    </source>
</evidence>
<keyword evidence="4" id="KW-1185">Reference proteome</keyword>
<gene>
    <name evidence="1" type="ORF">PtoMrB4_42070</name>
    <name evidence="2" type="ORF">R0G64_24955</name>
</gene>
<sequence>MTDSTSQRIRDSWRANAQAWVDAVRSGRIESRRLVTDQAVLDAVLTPRPRRVLDLGCGEGWLCRELLYRGIDFVGVDASYELIEAARQAQGSQGIGQFVADDYRVVEMDYKVYGQYDLIVCNFSLLEEDLRPILATLIRLLEPRGRVVIQTVHPMTACGPEGYRDGWRLETFASMGEGFREPMPWYFRTVHGWFNLVTDAGFRLERLSEPCHPETGMPLSLLMELRVQDAAA</sequence>
<dbReference type="Gene3D" id="3.40.50.150">
    <property type="entry name" value="Vaccinia Virus protein VP39"/>
    <property type="match status" value="1"/>
</dbReference>
<dbReference type="EC" id="2.1.-.-" evidence="2"/>
<dbReference type="PANTHER" id="PTHR43861">
    <property type="entry name" value="TRANS-ACONITATE 2-METHYLTRANSFERASE-RELATED"/>
    <property type="match status" value="1"/>
</dbReference>
<dbReference type="AlphaFoldDB" id="A0A679GSS9"/>
<evidence type="ECO:0000313" key="2">
    <source>
        <dbReference type="EMBL" id="MDV3442663.1"/>
    </source>
</evidence>
<dbReference type="EMBL" id="JAWJUL010000130">
    <property type="protein sequence ID" value="MDV3442663.1"/>
    <property type="molecule type" value="Genomic_DNA"/>
</dbReference>
<dbReference type="GO" id="GO:0032259">
    <property type="term" value="P:methylation"/>
    <property type="evidence" value="ECO:0007669"/>
    <property type="project" value="UniProtKB-KW"/>
</dbReference>
<accession>A0A679GSS9</accession>
<organism evidence="1 3">
    <name type="scientific">Metapseudomonas otitidis</name>
    <dbReference type="NCBI Taxonomy" id="319939"/>
    <lineage>
        <taxon>Bacteria</taxon>
        <taxon>Pseudomonadati</taxon>
        <taxon>Pseudomonadota</taxon>
        <taxon>Gammaproteobacteria</taxon>
        <taxon>Pseudomonadales</taxon>
        <taxon>Pseudomonadaceae</taxon>
        <taxon>Metapseudomonas</taxon>
    </lineage>
</organism>
<evidence type="ECO:0000313" key="3">
    <source>
        <dbReference type="Proteomes" id="UP000501237"/>
    </source>
</evidence>
<protein>
    <submittedName>
        <fullName evidence="2">Class I SAM-dependent methyltransferase</fullName>
        <ecNumber evidence="2">2.1.-.-</ecNumber>
    </submittedName>
</protein>
<proteinExistence type="predicted"/>
<reference evidence="2 4" key="2">
    <citation type="submission" date="2023-10" db="EMBL/GenBank/DDBJ databases">
        <title>Pseudomonas otitidis isolated from a paediatric patient with cystic fibrosis in Chile.</title>
        <authorList>
            <person name="Amsteins-Romero L."/>
            <person name="Opazo-Capurro A."/>
            <person name="Matus-Kohler M."/>
            <person name="Gonzalez-Rocha G."/>
        </authorList>
    </citation>
    <scope>NUCLEOTIDE SEQUENCE [LARGE SCALE GENOMIC DNA]</scope>
    <source>
        <strain evidence="2 4">P-714</strain>
    </source>
</reference>
<name>A0A679GSS9_9GAMM</name>
<dbReference type="CDD" id="cd02440">
    <property type="entry name" value="AdoMet_MTases"/>
    <property type="match status" value="1"/>
</dbReference>
<dbReference type="SUPFAM" id="SSF53335">
    <property type="entry name" value="S-adenosyl-L-methionine-dependent methyltransferases"/>
    <property type="match status" value="1"/>
</dbReference>
<dbReference type="GeneID" id="57399424"/>
<keyword evidence="2" id="KW-0489">Methyltransferase</keyword>
<dbReference type="RefSeq" id="WP_107330693.1">
    <property type="nucleotide sequence ID" value="NZ_AP022642.1"/>
</dbReference>
<keyword evidence="2" id="KW-0808">Transferase</keyword>
<dbReference type="PANTHER" id="PTHR43861:SF1">
    <property type="entry name" value="TRANS-ACONITATE 2-METHYLTRANSFERASE"/>
    <property type="match status" value="1"/>
</dbReference>
<dbReference type="KEGG" id="poj:PtoMrB4_42070"/>
<dbReference type="InterPro" id="IPR029063">
    <property type="entry name" value="SAM-dependent_MTases_sf"/>
</dbReference>
<dbReference type="GO" id="GO:0008168">
    <property type="term" value="F:methyltransferase activity"/>
    <property type="evidence" value="ECO:0007669"/>
    <property type="project" value="UniProtKB-KW"/>
</dbReference>
<dbReference type="Pfam" id="PF13489">
    <property type="entry name" value="Methyltransf_23"/>
    <property type="match status" value="1"/>
</dbReference>
<reference evidence="1 3" key="1">
    <citation type="journal article" date="2020" name="Microbiol. Resour. Announc.">
        <title>Complete genome sequence of Pseudomonas otitidis strain MrB4, isolated from Lake Biwa in Japan.</title>
        <authorList>
            <person name="Miyazaki K."/>
            <person name="Hase E."/>
            <person name="Maruya T."/>
        </authorList>
    </citation>
    <scope>NUCLEOTIDE SEQUENCE [LARGE SCALE GENOMIC DNA]</scope>
    <source>
        <strain evidence="1 3">MrB4</strain>
    </source>
</reference>
<evidence type="ECO:0000313" key="1">
    <source>
        <dbReference type="EMBL" id="BCA30230.1"/>
    </source>
</evidence>
<dbReference type="EMBL" id="AP022642">
    <property type="protein sequence ID" value="BCA30230.1"/>
    <property type="molecule type" value="Genomic_DNA"/>
</dbReference>